<dbReference type="InterPro" id="IPR011040">
    <property type="entry name" value="Sialidase"/>
</dbReference>
<sequence length="341" mass="37911">MEMMNRITAEKQYIFKEGQQPFQSSHASTVAVLPSGDAVAAWFAGKHEKSSDVAVWMSRREGGVWSAPYKAADEAGIAHWNPVLFAQGDSMALFYKVGHEITDWFTRVSRSVDGGVTWTEPRDLVPGDIGGRGPVRNKPITLPDGTILAPASVERHDPDAAGKQIWEAFVDISRDNGHTWTKSALVPMDLPSYVGTDHWFAKGLIQPTLWSSGGERVHMLLRSTEGLIFRSDSEDNGRTWCQAYPTQLPNNNSGIDAALMDNGRLALVFNPVSGYATDSPRTPLVVRFSRDNGLTWGDEFVLENEPGEYSYPAIVSKGNELYITYTWKRDRIAFWKLTLDV</sequence>
<protein>
    <submittedName>
        <fullName evidence="2">Neuraminidase (Sialidase)</fullName>
    </submittedName>
</protein>
<proteinExistence type="predicted"/>
<dbReference type="InterPro" id="IPR036278">
    <property type="entry name" value="Sialidase_sf"/>
</dbReference>
<reference evidence="2 3" key="1">
    <citation type="submission" date="2018-06" db="EMBL/GenBank/DDBJ databases">
        <title>Paenibacillus montanisoli sp. nov., isolated from mountain area soil.</title>
        <authorList>
            <person name="Wu M."/>
        </authorList>
    </citation>
    <scope>NUCLEOTIDE SEQUENCE [LARGE SCALE GENOMIC DNA]</scope>
    <source>
        <strain evidence="2 3">RA17</strain>
    </source>
</reference>
<comment type="caution">
    <text evidence="2">The sequence shown here is derived from an EMBL/GenBank/DDBJ whole genome shotgun (WGS) entry which is preliminary data.</text>
</comment>
<dbReference type="Gene3D" id="2.120.10.10">
    <property type="match status" value="1"/>
</dbReference>
<dbReference type="Proteomes" id="UP000249260">
    <property type="component" value="Unassembled WGS sequence"/>
</dbReference>
<accession>A0A328TV96</accession>
<dbReference type="CDD" id="cd15482">
    <property type="entry name" value="Sialidase_non-viral"/>
    <property type="match status" value="1"/>
</dbReference>
<dbReference type="PANTHER" id="PTHR43752">
    <property type="entry name" value="BNR/ASP-BOX REPEAT FAMILY PROTEIN"/>
    <property type="match status" value="1"/>
</dbReference>
<dbReference type="SUPFAM" id="SSF50939">
    <property type="entry name" value="Sialidases"/>
    <property type="match status" value="1"/>
</dbReference>
<organism evidence="2 3">
    <name type="scientific">Paenibacillus montanisoli</name>
    <dbReference type="NCBI Taxonomy" id="2081970"/>
    <lineage>
        <taxon>Bacteria</taxon>
        <taxon>Bacillati</taxon>
        <taxon>Bacillota</taxon>
        <taxon>Bacilli</taxon>
        <taxon>Bacillales</taxon>
        <taxon>Paenibacillaceae</taxon>
        <taxon>Paenibacillus</taxon>
    </lineage>
</organism>
<feature type="domain" description="Sialidase" evidence="1">
    <location>
        <begin position="36"/>
        <end position="323"/>
    </location>
</feature>
<evidence type="ECO:0000259" key="1">
    <source>
        <dbReference type="Pfam" id="PF13088"/>
    </source>
</evidence>
<name>A0A328TV96_9BACL</name>
<dbReference type="PANTHER" id="PTHR43752:SF2">
    <property type="entry name" value="BNR_ASP-BOX REPEAT FAMILY PROTEIN"/>
    <property type="match status" value="1"/>
</dbReference>
<dbReference type="AlphaFoldDB" id="A0A328TV96"/>
<keyword evidence="3" id="KW-1185">Reference proteome</keyword>
<evidence type="ECO:0000313" key="2">
    <source>
        <dbReference type="EMBL" id="RAP73532.1"/>
    </source>
</evidence>
<dbReference type="Pfam" id="PF13088">
    <property type="entry name" value="BNR_2"/>
    <property type="match status" value="1"/>
</dbReference>
<dbReference type="EMBL" id="QLUW01000006">
    <property type="protein sequence ID" value="RAP73532.1"/>
    <property type="molecule type" value="Genomic_DNA"/>
</dbReference>
<evidence type="ECO:0000313" key="3">
    <source>
        <dbReference type="Proteomes" id="UP000249260"/>
    </source>
</evidence>
<dbReference type="OrthoDB" id="41724at2"/>
<gene>
    <name evidence="2" type="ORF">DL346_24950</name>
</gene>